<evidence type="ECO:0000313" key="4">
    <source>
        <dbReference type="Proteomes" id="UP000033067"/>
    </source>
</evidence>
<dbReference type="RefSeq" id="WP_052634047.1">
    <property type="nucleotide sequence ID" value="NZ_CP011144.1"/>
</dbReference>
<feature type="region of interest" description="Disordered" evidence="1">
    <location>
        <begin position="44"/>
        <end position="96"/>
    </location>
</feature>
<reference evidence="3 4" key="1">
    <citation type="journal article" date="2015" name="Genome Announc.">
        <title>Complete Genome Sequence of Pseudoxanthomonas suwonensis Strain J1, a Cellulose-Degrading Bacterium Isolated from Leaf- and Wood-Enriched Soil.</title>
        <authorList>
            <person name="Hou L."/>
            <person name="Jiang J."/>
            <person name="Xu Z."/>
            <person name="Zhou Y."/>
            <person name="Leung F.C."/>
        </authorList>
    </citation>
    <scope>NUCLEOTIDE SEQUENCE [LARGE SCALE GENOMIC DNA]</scope>
    <source>
        <strain evidence="3 4">J1</strain>
    </source>
</reference>
<evidence type="ECO:0000313" key="3">
    <source>
        <dbReference type="EMBL" id="AKC88350.1"/>
    </source>
</evidence>
<proteinExistence type="predicted"/>
<keyword evidence="2" id="KW-0732">Signal</keyword>
<dbReference type="OrthoDB" id="5988501at2"/>
<dbReference type="EMBL" id="CP011144">
    <property type="protein sequence ID" value="AKC88350.1"/>
    <property type="molecule type" value="Genomic_DNA"/>
</dbReference>
<feature type="signal peptide" evidence="2">
    <location>
        <begin position="1"/>
        <end position="21"/>
    </location>
</feature>
<sequence length="96" mass="9983">MRRLLPFLLLLAAPAMCWATASESDPAPKRGACVYARPAPALVADGDAPQARPATPPAARSTPRTSATGGGGSDGDAVAPRTRGNRWHSFLPGMFR</sequence>
<evidence type="ECO:0000256" key="1">
    <source>
        <dbReference type="SAM" id="MobiDB-lite"/>
    </source>
</evidence>
<name>A0A0E3UQ26_9GAMM</name>
<feature type="compositionally biased region" description="Low complexity" evidence="1">
    <location>
        <begin position="48"/>
        <end position="67"/>
    </location>
</feature>
<dbReference type="Proteomes" id="UP000033067">
    <property type="component" value="Chromosome"/>
</dbReference>
<gene>
    <name evidence="3" type="ORF">WQ53_10740</name>
</gene>
<protein>
    <recommendedName>
        <fullName evidence="5">Secreted protein</fullName>
    </recommendedName>
</protein>
<dbReference type="AlphaFoldDB" id="A0A0E3UQ26"/>
<evidence type="ECO:0000256" key="2">
    <source>
        <dbReference type="SAM" id="SignalP"/>
    </source>
</evidence>
<feature type="chain" id="PRO_5002413189" description="Secreted protein" evidence="2">
    <location>
        <begin position="22"/>
        <end position="96"/>
    </location>
</feature>
<dbReference type="KEGG" id="psuw:WQ53_10740"/>
<keyword evidence="4" id="KW-1185">Reference proteome</keyword>
<evidence type="ECO:0008006" key="5">
    <source>
        <dbReference type="Google" id="ProtNLM"/>
    </source>
</evidence>
<dbReference type="PATRIC" id="fig|314722.6.peg.2316"/>
<organism evidence="3 4">
    <name type="scientific">Pseudoxanthomonas suwonensis</name>
    <dbReference type="NCBI Taxonomy" id="314722"/>
    <lineage>
        <taxon>Bacteria</taxon>
        <taxon>Pseudomonadati</taxon>
        <taxon>Pseudomonadota</taxon>
        <taxon>Gammaproteobacteria</taxon>
        <taxon>Lysobacterales</taxon>
        <taxon>Lysobacteraceae</taxon>
        <taxon>Pseudoxanthomonas</taxon>
    </lineage>
</organism>
<accession>A0A0E3UQ26</accession>